<dbReference type="PANTHER" id="PTHR32089">
    <property type="entry name" value="METHYL-ACCEPTING CHEMOTAXIS PROTEIN MCPB"/>
    <property type="match status" value="1"/>
</dbReference>
<keyword evidence="4" id="KW-0472">Membrane</keyword>
<dbReference type="PANTHER" id="PTHR32089:SF120">
    <property type="entry name" value="METHYL-ACCEPTING CHEMOTAXIS PROTEIN TLPQ"/>
    <property type="match status" value="1"/>
</dbReference>
<dbReference type="EMBL" id="JAQQXR010000003">
    <property type="protein sequence ID" value="MDC8757822.1"/>
    <property type="molecule type" value="Genomic_DNA"/>
</dbReference>
<comment type="caution">
    <text evidence="6">The sequence shown here is derived from an EMBL/GenBank/DDBJ whole genome shotgun (WGS) entry which is preliminary data.</text>
</comment>
<evidence type="ECO:0000256" key="4">
    <source>
        <dbReference type="SAM" id="Phobius"/>
    </source>
</evidence>
<dbReference type="PROSITE" id="PS50111">
    <property type="entry name" value="CHEMOTAXIS_TRANSDUC_2"/>
    <property type="match status" value="1"/>
</dbReference>
<proteinExistence type="inferred from homology"/>
<keyword evidence="7" id="KW-1185">Reference proteome</keyword>
<evidence type="ECO:0000259" key="5">
    <source>
        <dbReference type="PROSITE" id="PS50111"/>
    </source>
</evidence>
<gene>
    <name evidence="6" type="ORF">OIK44_09505</name>
</gene>
<dbReference type="InterPro" id="IPR004089">
    <property type="entry name" value="MCPsignal_dom"/>
</dbReference>
<sequence length="519" mass="55127">MRLLRHETVRLVLLFLIAAAAAAGAVWLLRLALGGADSWWQTALAALIGAAVMRLAGRGADDGGLPRFADTVGQAIDAIMIGAAETSYFVDSVKKKVEQDVKIAGEIAGSSEQNARATQKIAAHAERAAAVAAQVRAESVAARAEVDQGLQRIGSAKSAAQTASAVMAGLQDKSRRIAGFTEAISDISARTNLLALNAAIEAARAGEHGRGFAVVAGEVRQLALRTKEASDEISLMVREINEQAEKASQGMNSLAEVVTAAAQNVESVHGSLSQIEQSSGASEEEIGLIARASRRHVDTTQGIADAVAQIRDSMLTTDAELPRATGSAMALAERAEAIAGALGESSVATPHDAIRRAAQDAAREVGRLFDAAISAGKISREALFDRRYRPIPNTDPQKHHSQFDGFTDRVLPELQEGLLAAMPQLAYAGAVDNNGYFPTHNKKFSQALTGDYAVDILHNRTKRIFNDRTGARCGANTRSFLLQTYQRDTGEVMHDLSAPIYVGGRHWGGFRIGYRSSGR</sequence>
<dbReference type="Pfam" id="PF00015">
    <property type="entry name" value="MCPsignal"/>
    <property type="match status" value="1"/>
</dbReference>
<keyword evidence="4" id="KW-0812">Transmembrane</keyword>
<dbReference type="Proteomes" id="UP001221208">
    <property type="component" value="Unassembled WGS sequence"/>
</dbReference>
<dbReference type="SMART" id="SM00283">
    <property type="entry name" value="MA"/>
    <property type="match status" value="1"/>
</dbReference>
<reference evidence="6 7" key="1">
    <citation type="submission" date="2022-10" db="EMBL/GenBank/DDBJ databases">
        <title>Janthinobacterium sp. hw3 Genome sequencing.</title>
        <authorList>
            <person name="Park S."/>
        </authorList>
    </citation>
    <scope>NUCLEOTIDE SEQUENCE [LARGE SCALE GENOMIC DNA]</scope>
    <source>
        <strain evidence="7">hw3</strain>
    </source>
</reference>
<dbReference type="RefSeq" id="WP_273670498.1">
    <property type="nucleotide sequence ID" value="NZ_JAQQXR010000003.1"/>
</dbReference>
<evidence type="ECO:0000313" key="7">
    <source>
        <dbReference type="Proteomes" id="UP001221208"/>
    </source>
</evidence>
<keyword evidence="4" id="KW-1133">Transmembrane helix</keyword>
<comment type="similarity">
    <text evidence="2">Belongs to the methyl-accepting chemotaxis (MCP) protein family.</text>
</comment>
<evidence type="ECO:0000256" key="1">
    <source>
        <dbReference type="ARBA" id="ARBA00023224"/>
    </source>
</evidence>
<accession>A0ABT5JYL3</accession>
<evidence type="ECO:0000313" key="6">
    <source>
        <dbReference type="EMBL" id="MDC8757822.1"/>
    </source>
</evidence>
<dbReference type="InterPro" id="IPR004090">
    <property type="entry name" value="Chemotax_Me-accpt_rcpt"/>
</dbReference>
<protein>
    <submittedName>
        <fullName evidence="6">Methyl-accepting chemotaxis protein</fullName>
    </submittedName>
</protein>
<dbReference type="Gene3D" id="1.10.287.950">
    <property type="entry name" value="Methyl-accepting chemotaxis protein"/>
    <property type="match status" value="1"/>
</dbReference>
<evidence type="ECO:0000256" key="2">
    <source>
        <dbReference type="ARBA" id="ARBA00029447"/>
    </source>
</evidence>
<dbReference type="SUPFAM" id="SSF58104">
    <property type="entry name" value="Methyl-accepting chemotaxis protein (MCP) signaling domain"/>
    <property type="match status" value="1"/>
</dbReference>
<dbReference type="PRINTS" id="PR00260">
    <property type="entry name" value="CHEMTRNSDUCR"/>
</dbReference>
<keyword evidence="1 3" id="KW-0807">Transducer</keyword>
<evidence type="ECO:0000256" key="3">
    <source>
        <dbReference type="PROSITE-ProRule" id="PRU00284"/>
    </source>
</evidence>
<organism evidence="6 7">
    <name type="scientific">Janthinobacterium fluminis</name>
    <dbReference type="NCBI Taxonomy" id="2987524"/>
    <lineage>
        <taxon>Bacteria</taxon>
        <taxon>Pseudomonadati</taxon>
        <taxon>Pseudomonadota</taxon>
        <taxon>Betaproteobacteria</taxon>
        <taxon>Burkholderiales</taxon>
        <taxon>Oxalobacteraceae</taxon>
        <taxon>Janthinobacterium</taxon>
    </lineage>
</organism>
<feature type="domain" description="Methyl-accepting transducer" evidence="5">
    <location>
        <begin position="75"/>
        <end position="311"/>
    </location>
</feature>
<name>A0ABT5JYL3_9BURK</name>
<feature type="transmembrane region" description="Helical" evidence="4">
    <location>
        <begin position="12"/>
        <end position="33"/>
    </location>
</feature>